<dbReference type="SUPFAM" id="SSF57701">
    <property type="entry name" value="Zn2/Cys6 DNA-binding domain"/>
    <property type="match status" value="1"/>
</dbReference>
<dbReference type="PANTHER" id="PTHR47784:SF9">
    <property type="entry name" value="ZN(II)2CYS6 TRANSCRIPTION FACTOR (EUROFUNG)"/>
    <property type="match status" value="1"/>
</dbReference>
<dbReference type="OrthoDB" id="4115701at2759"/>
<dbReference type="Proteomes" id="UP000054342">
    <property type="component" value="Unassembled WGS sequence"/>
</dbReference>
<evidence type="ECO:0000256" key="1">
    <source>
        <dbReference type="ARBA" id="ARBA00023015"/>
    </source>
</evidence>
<sequence length="464" mass="53344">MALATTIYKGRQAPIDEQRLMQNVFKIPTKSTRPDLKPSQAARTVVPARKSHRKSRTGCKTCKQRRIKCDENKDGGCLKCQSHGIECDYNSYRFPHHGKTILPKHEPINPPSTLLQSSKVGAIVNREGTRLLSPLNVVLVSPVQRMIELPNQMTPILQTLHHFDTVTYLSMGSELAQQVIRLCLRRTAMEKAYLLHAVNGVSAAHLCHLLPAAQYPKPHRQSKLAAAYHWREALRLFREELNGGGMKENVDTLISTVMLICVHQYMLNDSTPDPAQSFVYTSSDKREGCLQWLAIHQGFHVIWNELGDLVWQSIWCPVLKDADFKYIAPPFPDFHRKDKVYTLFLEFCDISEQSTARDNPYYIPLEYLLFFRQLEPCINNFTKLVTFVGHMGDRFQKLLLKRERRALLILAHWLAMMSELQQWWISGRSRAECCAIVTFLLHDRDERVKQLLAYPARTVGIVLL</sequence>
<dbReference type="GO" id="GO:0003677">
    <property type="term" value="F:DNA binding"/>
    <property type="evidence" value="ECO:0007669"/>
    <property type="project" value="UniProtKB-KW"/>
</dbReference>
<accession>A0A0D2E7J2</accession>
<dbReference type="GeneID" id="25331411"/>
<keyword evidence="3" id="KW-0804">Transcription</keyword>
<keyword evidence="2" id="KW-0238">DNA-binding</keyword>
<keyword evidence="4" id="KW-0539">Nucleus</keyword>
<evidence type="ECO:0000256" key="3">
    <source>
        <dbReference type="ARBA" id="ARBA00023163"/>
    </source>
</evidence>
<dbReference type="PANTHER" id="PTHR47784">
    <property type="entry name" value="STEROL UPTAKE CONTROL PROTEIN 2"/>
    <property type="match status" value="1"/>
</dbReference>
<evidence type="ECO:0000313" key="6">
    <source>
        <dbReference type="EMBL" id="KIW50715.1"/>
    </source>
</evidence>
<protein>
    <recommendedName>
        <fullName evidence="5">Zn(2)-C6 fungal-type domain-containing protein</fullName>
    </recommendedName>
</protein>
<dbReference type="GO" id="GO:0001228">
    <property type="term" value="F:DNA-binding transcription activator activity, RNA polymerase II-specific"/>
    <property type="evidence" value="ECO:0007669"/>
    <property type="project" value="TreeGrafter"/>
</dbReference>
<dbReference type="AlphaFoldDB" id="A0A0D2E7J2"/>
<dbReference type="STRING" id="348802.A0A0D2E7J2"/>
<evidence type="ECO:0000256" key="4">
    <source>
        <dbReference type="ARBA" id="ARBA00023242"/>
    </source>
</evidence>
<evidence type="ECO:0000256" key="2">
    <source>
        <dbReference type="ARBA" id="ARBA00023125"/>
    </source>
</evidence>
<dbReference type="InterPro" id="IPR001138">
    <property type="entry name" value="Zn2Cys6_DnaBD"/>
</dbReference>
<dbReference type="Pfam" id="PF11951">
    <property type="entry name" value="Fungal_trans_2"/>
    <property type="match status" value="1"/>
</dbReference>
<dbReference type="InterPro" id="IPR036864">
    <property type="entry name" value="Zn2-C6_fun-type_DNA-bd_sf"/>
</dbReference>
<dbReference type="RefSeq" id="XP_013311299.1">
    <property type="nucleotide sequence ID" value="XM_013455845.1"/>
</dbReference>
<dbReference type="PROSITE" id="PS00463">
    <property type="entry name" value="ZN2_CY6_FUNGAL_1"/>
    <property type="match status" value="1"/>
</dbReference>
<evidence type="ECO:0000259" key="5">
    <source>
        <dbReference type="PROSITE" id="PS50048"/>
    </source>
</evidence>
<dbReference type="EMBL" id="KN847322">
    <property type="protein sequence ID" value="KIW50715.1"/>
    <property type="molecule type" value="Genomic_DNA"/>
</dbReference>
<dbReference type="InterPro" id="IPR053157">
    <property type="entry name" value="Sterol_Uptake_Regulator"/>
</dbReference>
<dbReference type="CDD" id="cd00067">
    <property type="entry name" value="GAL4"/>
    <property type="match status" value="1"/>
</dbReference>
<organism evidence="6 7">
    <name type="scientific">Exophiala xenobiotica</name>
    <dbReference type="NCBI Taxonomy" id="348802"/>
    <lineage>
        <taxon>Eukaryota</taxon>
        <taxon>Fungi</taxon>
        <taxon>Dikarya</taxon>
        <taxon>Ascomycota</taxon>
        <taxon>Pezizomycotina</taxon>
        <taxon>Eurotiomycetes</taxon>
        <taxon>Chaetothyriomycetidae</taxon>
        <taxon>Chaetothyriales</taxon>
        <taxon>Herpotrichiellaceae</taxon>
        <taxon>Exophiala</taxon>
    </lineage>
</organism>
<dbReference type="Pfam" id="PF00172">
    <property type="entry name" value="Zn_clus"/>
    <property type="match status" value="1"/>
</dbReference>
<evidence type="ECO:0000313" key="7">
    <source>
        <dbReference type="Proteomes" id="UP000054342"/>
    </source>
</evidence>
<keyword evidence="1" id="KW-0805">Transcription regulation</keyword>
<dbReference type="Gene3D" id="4.10.240.10">
    <property type="entry name" value="Zn(2)-C6 fungal-type DNA-binding domain"/>
    <property type="match status" value="1"/>
</dbReference>
<dbReference type="GO" id="GO:0008270">
    <property type="term" value="F:zinc ion binding"/>
    <property type="evidence" value="ECO:0007669"/>
    <property type="project" value="InterPro"/>
</dbReference>
<keyword evidence="7" id="KW-1185">Reference proteome</keyword>
<proteinExistence type="predicted"/>
<dbReference type="SMART" id="SM00066">
    <property type="entry name" value="GAL4"/>
    <property type="match status" value="1"/>
</dbReference>
<feature type="domain" description="Zn(2)-C6 fungal-type" evidence="5">
    <location>
        <begin position="58"/>
        <end position="89"/>
    </location>
</feature>
<dbReference type="InterPro" id="IPR021858">
    <property type="entry name" value="Fun_TF"/>
</dbReference>
<dbReference type="HOGENOM" id="CLU_024934_9_3_1"/>
<reference evidence="6 7" key="1">
    <citation type="submission" date="2015-01" db="EMBL/GenBank/DDBJ databases">
        <title>The Genome Sequence of Exophiala xenobiotica CBS118157.</title>
        <authorList>
            <consortium name="The Broad Institute Genomics Platform"/>
            <person name="Cuomo C."/>
            <person name="de Hoog S."/>
            <person name="Gorbushina A."/>
            <person name="Stielow B."/>
            <person name="Teixiera M."/>
            <person name="Abouelleil A."/>
            <person name="Chapman S.B."/>
            <person name="Priest M."/>
            <person name="Young S.K."/>
            <person name="Wortman J."/>
            <person name="Nusbaum C."/>
            <person name="Birren B."/>
        </authorList>
    </citation>
    <scope>NUCLEOTIDE SEQUENCE [LARGE SCALE GENOMIC DNA]</scope>
    <source>
        <strain evidence="6 7">CBS 118157</strain>
    </source>
</reference>
<name>A0A0D2E7J2_9EURO</name>
<dbReference type="PROSITE" id="PS50048">
    <property type="entry name" value="ZN2_CY6_FUNGAL_2"/>
    <property type="match status" value="1"/>
</dbReference>
<gene>
    <name evidence="6" type="ORF">PV05_09503</name>
</gene>